<organism evidence="1 2">
    <name type="scientific">Gigaspora margarita</name>
    <dbReference type="NCBI Taxonomy" id="4874"/>
    <lineage>
        <taxon>Eukaryota</taxon>
        <taxon>Fungi</taxon>
        <taxon>Fungi incertae sedis</taxon>
        <taxon>Mucoromycota</taxon>
        <taxon>Glomeromycotina</taxon>
        <taxon>Glomeromycetes</taxon>
        <taxon>Diversisporales</taxon>
        <taxon>Gigasporaceae</taxon>
        <taxon>Gigaspora</taxon>
    </lineage>
</organism>
<accession>A0ABN7UCZ6</accession>
<keyword evidence="2" id="KW-1185">Reference proteome</keyword>
<reference evidence="1 2" key="1">
    <citation type="submission" date="2021-06" db="EMBL/GenBank/DDBJ databases">
        <authorList>
            <person name="Kallberg Y."/>
            <person name="Tangrot J."/>
            <person name="Rosling A."/>
        </authorList>
    </citation>
    <scope>NUCLEOTIDE SEQUENCE [LARGE SCALE GENOMIC DNA]</scope>
    <source>
        <strain evidence="1 2">120-4 pot B 10/14</strain>
    </source>
</reference>
<dbReference type="Proteomes" id="UP000789901">
    <property type="component" value="Unassembled WGS sequence"/>
</dbReference>
<dbReference type="EMBL" id="CAJVQB010001742">
    <property type="protein sequence ID" value="CAG8548493.1"/>
    <property type="molecule type" value="Genomic_DNA"/>
</dbReference>
<protein>
    <submittedName>
        <fullName evidence="1">208_t:CDS:1</fullName>
    </submittedName>
</protein>
<name>A0ABN7UCZ6_GIGMA</name>
<comment type="caution">
    <text evidence="1">The sequence shown here is derived from an EMBL/GenBank/DDBJ whole genome shotgun (WGS) entry which is preliminary data.</text>
</comment>
<evidence type="ECO:0000313" key="2">
    <source>
        <dbReference type="Proteomes" id="UP000789901"/>
    </source>
</evidence>
<sequence length="577" mass="66837">MPPILPTECMKLIFQYIKKNDESLYPSLLVNRHWYNNVVILLWACPFDSLNFDKLYKIILVYISSLEENEKNQLKILLVKNLYDQNSIMKLIPNSKPLFSYSIMLEEFSLKSLETIVQSWIAVYRPCGNFEESRKQLMNLKEQMILFLFKLFINSANLKFLKIDSDKFLNYHYDLGLQNTIRQFLNISKLEIGYAAQNVLINTINFLVKISKSCKKITNLIVKAPAFGNSLEIKNLIISIINTQEKLKEFSFRSVDSLEKVVKALQSQANSLVSINLECAKITESSLISLTKCKNLENLEKLYKNIEFKNLKKLYIKNPLLVNINMPNLKELTLEVLTHEVIDSIIEKCPNITHLNLKNYRPSSHDMIFKDFIRQLYITHLTIKFLYSNSIILESLLLSKEFLPLSLKYLVIHCGLISIYLDKLMDDCCNAKLKELILNVMKFFNSTENSQFDYFNCCDAKLKELIINVIKFFDLTDNSQFDDITDKHFDMCHFRCLLNLTRFQITVFFNTSIANIASLKVFVLQGPCAEITRTGEFSNGSTFIVSQITYAEPLCLNDVANVQDNRGSSIWFLSPQG</sequence>
<dbReference type="Gene3D" id="3.80.10.10">
    <property type="entry name" value="Ribonuclease Inhibitor"/>
    <property type="match status" value="1"/>
</dbReference>
<proteinExistence type="predicted"/>
<dbReference type="InterPro" id="IPR032675">
    <property type="entry name" value="LRR_dom_sf"/>
</dbReference>
<evidence type="ECO:0000313" key="1">
    <source>
        <dbReference type="EMBL" id="CAG8548493.1"/>
    </source>
</evidence>
<gene>
    <name evidence="1" type="ORF">GMARGA_LOCUS4437</name>
</gene>